<protein>
    <submittedName>
        <fullName evidence="3">Uncharacterized protein</fullName>
    </submittedName>
</protein>
<dbReference type="InterPro" id="IPR056761">
    <property type="entry name" value="Ufl1-like_C"/>
</dbReference>
<keyword evidence="4" id="KW-1185">Reference proteome</keyword>
<name>A0A642VBL3_9ASCO</name>
<reference evidence="3" key="1">
    <citation type="journal article" date="2019" name="G3 (Bethesda)">
        <title>Genome Assemblies of Two Rare Opportunistic Yeast Pathogens: Diutina rugosa (syn. Candida rugosa) and Trichomonascus ciferrii (syn. Candida ciferrii).</title>
        <authorList>
            <person name="Mixao V."/>
            <person name="Saus E."/>
            <person name="Hansen A.P."/>
            <person name="Lass-Florl C."/>
            <person name="Gabaldon T."/>
        </authorList>
    </citation>
    <scope>NUCLEOTIDE SEQUENCE</scope>
    <source>
        <strain evidence="3">CBS 4856</strain>
    </source>
</reference>
<dbReference type="OrthoDB" id="3935714at2759"/>
<evidence type="ECO:0000313" key="4">
    <source>
        <dbReference type="Proteomes" id="UP000761534"/>
    </source>
</evidence>
<feature type="domain" description="E3 UFM1-protein ligase-like C-terminal" evidence="2">
    <location>
        <begin position="544"/>
        <end position="618"/>
    </location>
</feature>
<evidence type="ECO:0000259" key="1">
    <source>
        <dbReference type="Pfam" id="PF09743"/>
    </source>
</evidence>
<dbReference type="Proteomes" id="UP000761534">
    <property type="component" value="Unassembled WGS sequence"/>
</dbReference>
<sequence length="630" mass="71372">MQFWRREKVEYSPEDTKRVVNGEIDRIKYFLGDEVYVTSSGVVTGKQVSQELENKLFGEGSGRTTVGLVSLELDIGRDVVGKKISELKESRLASEFYVDGDNLYPRKELVRLADELNNELEVHHALSCLEFCSKFNVDLKTLHWLVDNRLKGGVVIVDGKIVVQSVWFESYKCRVIERMNQVDEPSSLDNINCDDIPVLVRQLLLTPDWIRNCKEIEGGFSKTGEFVPRKYTEAKRQGCVEKLEQDGLVSMQDLFAVGIKHPITYLESNSDNKLYFYTDYVITEGYLAETLSNINEDLQNVGFCEVLCGALSAVESTDDRVAIYKGRLASKIGKETRTVAHKNDVDLLVVAAKYLQDTEKMMVQYYNSQAEEDAKTLLNEKLKLSQFDIESDEDDLNKVILDQSDVRKHTSVQALRKKVSELLQTPPPDGYMPDFIDKLLREKVVSSYQTTLLSTFKGHLAHKSRQDLLKLYVHLQAILDVKPHDAKLANKLYTELAEYASKLSWKVRDLISSASDPNNLNDKLQATDDIREHDVDLTKQSLQANLLRHVSIATDPPLILHLSVLVVHSQTCSTNGVLRASGKHVPKILKLLTETPLFDEFSALKDAIIQKHPQQEQADLAESIKTQLHV</sequence>
<evidence type="ECO:0000259" key="2">
    <source>
        <dbReference type="Pfam" id="PF25041"/>
    </source>
</evidence>
<dbReference type="VEuPathDB" id="FungiDB:TRICI_000626"/>
<dbReference type="Pfam" id="PF25041">
    <property type="entry name" value="UFL1_C"/>
    <property type="match status" value="1"/>
</dbReference>
<organism evidence="3 4">
    <name type="scientific">Trichomonascus ciferrii</name>
    <dbReference type="NCBI Taxonomy" id="44093"/>
    <lineage>
        <taxon>Eukaryota</taxon>
        <taxon>Fungi</taxon>
        <taxon>Dikarya</taxon>
        <taxon>Ascomycota</taxon>
        <taxon>Saccharomycotina</taxon>
        <taxon>Dipodascomycetes</taxon>
        <taxon>Dipodascales</taxon>
        <taxon>Trichomonascaceae</taxon>
        <taxon>Trichomonascus</taxon>
        <taxon>Trichomonascus ciferrii complex</taxon>
    </lineage>
</organism>
<dbReference type="AlphaFoldDB" id="A0A642VBL3"/>
<feature type="domain" description="E3 UFM1-protein ligase 1-like N-terminal" evidence="1">
    <location>
        <begin position="41"/>
        <end position="266"/>
    </location>
</feature>
<dbReference type="InterPro" id="IPR056579">
    <property type="entry name" value="Ufl1_N"/>
</dbReference>
<dbReference type="Pfam" id="PF09743">
    <property type="entry name" value="E3_UFM1_ligase"/>
    <property type="match status" value="1"/>
</dbReference>
<gene>
    <name evidence="3" type="ORF">TRICI_000626</name>
</gene>
<comment type="caution">
    <text evidence="3">The sequence shown here is derived from an EMBL/GenBank/DDBJ whole genome shotgun (WGS) entry which is preliminary data.</text>
</comment>
<evidence type="ECO:0000313" key="3">
    <source>
        <dbReference type="EMBL" id="KAA8917233.1"/>
    </source>
</evidence>
<accession>A0A642VBL3</accession>
<dbReference type="EMBL" id="SWFS01000053">
    <property type="protein sequence ID" value="KAA8917233.1"/>
    <property type="molecule type" value="Genomic_DNA"/>
</dbReference>
<proteinExistence type="predicted"/>